<dbReference type="Pfam" id="PF00534">
    <property type="entry name" value="Glycos_transf_1"/>
    <property type="match status" value="1"/>
</dbReference>
<protein>
    <recommendedName>
        <fullName evidence="1">Glycosyl transferase family 1 domain-containing protein</fullName>
    </recommendedName>
</protein>
<evidence type="ECO:0000313" key="2">
    <source>
        <dbReference type="EMBL" id="GAA5136182.1"/>
    </source>
</evidence>
<sequence>MRLLCLTNLFPDTHQPWRGLDNVTLLHAMKAEMPEADIRVLCMRPGHGFWAGKTCPLQCRAGDESLHPSYHWTPYVPKFGGLNDRLYSLAVRRALKSLPQGWKPEALLVPWLFPDACGVNRVRELEWLPLLSVAQGSDVHQYLDMPLRRKAILALSQRAHIITRSEDLRQRLLRSQAPPENVSTVYNGVDIHTFHPGDKQEARQRLGLPLAPSTLLFVGNFLPVKGLDLLIEATALLNQKTPVHLVLIGSGPLEPELRSLCQTRGLGTEQVTFAGRKGPAEVAHYMRAADAVCLSSLNEGVPNVLLEAFSSGRAFVSTAVGGISEITSLSPSGGFLVKGRQPADYAETLHQALSQPPNEIALSKYAQSHSWPKCAQTYWQQLFDLSKKLRNVRLYLK</sequence>
<evidence type="ECO:0000313" key="3">
    <source>
        <dbReference type="Proteomes" id="UP001499852"/>
    </source>
</evidence>
<dbReference type="Proteomes" id="UP001499852">
    <property type="component" value="Unassembled WGS sequence"/>
</dbReference>
<dbReference type="PANTHER" id="PTHR12526">
    <property type="entry name" value="GLYCOSYLTRANSFERASE"/>
    <property type="match status" value="1"/>
</dbReference>
<accession>A0ABP9NXQ4</accession>
<keyword evidence="3" id="KW-1185">Reference proteome</keyword>
<dbReference type="InterPro" id="IPR001296">
    <property type="entry name" value="Glyco_trans_1"/>
</dbReference>
<organism evidence="2 3">
    <name type="scientific">Prosthecobacter algae</name>
    <dbReference type="NCBI Taxonomy" id="1144682"/>
    <lineage>
        <taxon>Bacteria</taxon>
        <taxon>Pseudomonadati</taxon>
        <taxon>Verrucomicrobiota</taxon>
        <taxon>Verrucomicrobiia</taxon>
        <taxon>Verrucomicrobiales</taxon>
        <taxon>Verrucomicrobiaceae</taxon>
        <taxon>Prosthecobacter</taxon>
    </lineage>
</organism>
<evidence type="ECO:0000259" key="1">
    <source>
        <dbReference type="Pfam" id="PF00534"/>
    </source>
</evidence>
<proteinExistence type="predicted"/>
<comment type="caution">
    <text evidence="2">The sequence shown here is derived from an EMBL/GenBank/DDBJ whole genome shotgun (WGS) entry which is preliminary data.</text>
</comment>
<dbReference type="SUPFAM" id="SSF53756">
    <property type="entry name" value="UDP-Glycosyltransferase/glycogen phosphorylase"/>
    <property type="match status" value="1"/>
</dbReference>
<dbReference type="Gene3D" id="3.40.50.2000">
    <property type="entry name" value="Glycogen Phosphorylase B"/>
    <property type="match status" value="2"/>
</dbReference>
<name>A0ABP9NXQ4_9BACT</name>
<dbReference type="RefSeq" id="WP_345735346.1">
    <property type="nucleotide sequence ID" value="NZ_BAABIA010000002.1"/>
</dbReference>
<dbReference type="EMBL" id="BAABIA010000002">
    <property type="protein sequence ID" value="GAA5136182.1"/>
    <property type="molecule type" value="Genomic_DNA"/>
</dbReference>
<feature type="domain" description="Glycosyl transferase family 1" evidence="1">
    <location>
        <begin position="198"/>
        <end position="368"/>
    </location>
</feature>
<reference evidence="3" key="1">
    <citation type="journal article" date="2019" name="Int. J. Syst. Evol. Microbiol.">
        <title>The Global Catalogue of Microorganisms (GCM) 10K type strain sequencing project: providing services to taxonomists for standard genome sequencing and annotation.</title>
        <authorList>
            <consortium name="The Broad Institute Genomics Platform"/>
            <consortium name="The Broad Institute Genome Sequencing Center for Infectious Disease"/>
            <person name="Wu L."/>
            <person name="Ma J."/>
        </authorList>
    </citation>
    <scope>NUCLEOTIDE SEQUENCE [LARGE SCALE GENOMIC DNA]</scope>
    <source>
        <strain evidence="3">JCM 18053</strain>
    </source>
</reference>
<gene>
    <name evidence="2" type="ORF">GCM10023213_10770</name>
</gene>